<dbReference type="Pfam" id="PF08238">
    <property type="entry name" value="Sel1"/>
    <property type="match status" value="5"/>
</dbReference>
<dbReference type="SUPFAM" id="SSF53649">
    <property type="entry name" value="Alkaline phosphatase-like"/>
    <property type="match status" value="1"/>
</dbReference>
<dbReference type="PANTHER" id="PTHR10974:SF1">
    <property type="entry name" value="FI08016P-RELATED"/>
    <property type="match status" value="1"/>
</dbReference>
<sequence>MWRGWTTRPALATIAFVVFAFTITRLSWEFYLTSGSPTWIADLDRDPVPRSIWAHADLRDGPCPVTIPSAPDATFAQLWKRPDQIAPCPSHTAARASRLTRSGLLQAIPGACSSGNLTYWTTDGIRSSAKKRLGLDQVPVDTTSENVFVECRFGRQNVSHDWHLRVVPKKDSQPASAGRTRHVIYILVDSLTREHALRALPQTIQALSNSMSHALVDFTRFNAVGKGTKMNFTPVMMGVSSKEFTDDTNNTMLTISERYRRAGYVTAFIEEACIKNTGSMGRILRKKVKEELTPDEVVDFQKTYAAMSDHTVGNVMCDIMDHMHVLDFFSQSTVNQICYAGRHMHHYLFDYMAQVRSVYKERGRSTFTIMKTNEAHEKTYLRVTQLDPALAAFLNSVDDDTTVIVAGDHGIGYGDLSETMTLTIEYNLPALFLWVPRRDLSAATAANLAVNRHKLITGVDVHATLVDLIAPPLPSNQVELSWTRGRSAFREPIPDRSCKEQGIPSNRCSCSVYTQENPDDPLWKLIGRELVRTINGATAPWRPTGCLLLELHRLTRIHHIRGSLKVDDLDPEGQLFQVSAEVRADGIAAIEQFQFEIMSRVTWQRPNPDERFVTSIKIWSMDNNTSSRPFVLYGSPKTLGIQIGWNATLLTATRYIRYKFIDQDGNVAFSQKTVVQGNWTTSLSTVTAAHTFMSVGRWTFLVSDEESSRLEGVAQIVVLGASKVPDDFLTTHWDIVTTTRVSQYSPPKGAIRDAFELRASGADAADIDSLLDLHLSTLPGELTDDDRLAMATLYASGERAVEHALPLVDNSPARHDDLYLIARRHSSSTLLERLADKGHVESMLLLSTMSDDQGEALKWIQSAADAGHLQSQLALSALYASTQPESSFRYSLLAAKSGDRIGQYQAGRCLLLGRGCPQDVPGAMDLLQSSADQGLPDAMLLLGGIYVQGMPGVPVDKERALRCFRAAADAGLREAQYISGSLLIQEKAEVDGVAYMHKAAHGGHARAQLDLGKMYNSGEAGLRKDPDTGFMWCLRAARFADESDNGTASFIVAIMYLEGIGTEQNILAGCHYLRQAIQQGHPKAQGILDQILSDTRLQDALEQWDLSRSLIRVMAPSSSLVIH</sequence>
<dbReference type="PANTHER" id="PTHR10974">
    <property type="entry name" value="FI08016P-RELATED"/>
    <property type="match status" value="1"/>
</dbReference>
<dbReference type="Proteomes" id="UP000290189">
    <property type="component" value="Unassembled WGS sequence"/>
</dbReference>
<dbReference type="GO" id="GO:0005615">
    <property type="term" value="C:extracellular space"/>
    <property type="evidence" value="ECO:0007669"/>
    <property type="project" value="TreeGrafter"/>
</dbReference>
<reference evidence="1 2" key="1">
    <citation type="submission" date="2018-03" db="EMBL/GenBank/DDBJ databases">
        <authorList>
            <person name="Fogelqvist J."/>
        </authorList>
    </citation>
    <scope>NUCLEOTIDE SEQUENCE [LARGE SCALE GENOMIC DNA]</scope>
</reference>
<dbReference type="SUPFAM" id="SSF81901">
    <property type="entry name" value="HCP-like"/>
    <property type="match status" value="2"/>
</dbReference>
<dbReference type="InterPro" id="IPR017850">
    <property type="entry name" value="Alkaline_phosphatase_core_sf"/>
</dbReference>
<proteinExistence type="predicted"/>
<dbReference type="SMART" id="SM00671">
    <property type="entry name" value="SEL1"/>
    <property type="match status" value="6"/>
</dbReference>
<dbReference type="InterPro" id="IPR006597">
    <property type="entry name" value="Sel1-like"/>
</dbReference>
<evidence type="ECO:0000313" key="2">
    <source>
        <dbReference type="Proteomes" id="UP000290189"/>
    </source>
</evidence>
<dbReference type="Gene3D" id="3.40.720.10">
    <property type="entry name" value="Alkaline Phosphatase, subunit A"/>
    <property type="match status" value="1"/>
</dbReference>
<geneLocation type="mitochondrion" evidence="1"/>
<evidence type="ECO:0000313" key="1">
    <source>
        <dbReference type="EMBL" id="SPR00231.1"/>
    </source>
</evidence>
<gene>
    <name evidence="1" type="ORF">PLBR_LOCUS7446</name>
</gene>
<dbReference type="Gene3D" id="1.25.40.10">
    <property type="entry name" value="Tetratricopeptide repeat domain"/>
    <property type="match status" value="2"/>
</dbReference>
<accession>A0A3P3YJ69</accession>
<organism evidence="1 2">
    <name type="scientific">Plasmodiophora brassicae</name>
    <name type="common">Clubroot disease agent</name>
    <dbReference type="NCBI Taxonomy" id="37360"/>
    <lineage>
        <taxon>Eukaryota</taxon>
        <taxon>Sar</taxon>
        <taxon>Rhizaria</taxon>
        <taxon>Endomyxa</taxon>
        <taxon>Phytomyxea</taxon>
        <taxon>Plasmodiophorida</taxon>
        <taxon>Plasmodiophoridae</taxon>
        <taxon>Plasmodiophora</taxon>
    </lineage>
</organism>
<protein>
    <submittedName>
        <fullName evidence="1">Uncharacterized protein</fullName>
    </submittedName>
</protein>
<dbReference type="AlphaFoldDB" id="A0A3P3YJ69"/>
<dbReference type="InterPro" id="IPR011990">
    <property type="entry name" value="TPR-like_helical_dom_sf"/>
</dbReference>
<dbReference type="InterPro" id="IPR004245">
    <property type="entry name" value="DUF229"/>
</dbReference>
<keyword evidence="1" id="KW-0496">Mitochondrion</keyword>
<dbReference type="EMBL" id="OVEO01000013">
    <property type="protein sequence ID" value="SPR00231.1"/>
    <property type="molecule type" value="Genomic_DNA"/>
</dbReference>
<name>A0A3P3YJ69_PLABS</name>
<dbReference type="Pfam" id="PF02995">
    <property type="entry name" value="DUF229"/>
    <property type="match status" value="1"/>
</dbReference>